<gene>
    <name evidence="2" type="ORF">NCTC12965_07725</name>
</gene>
<accession>A0A4U9WHJ8</accession>
<dbReference type="EMBL" id="CABEEZ010000152">
    <property type="protein sequence ID" value="VTR58516.1"/>
    <property type="molecule type" value="Genomic_DNA"/>
</dbReference>
<reference evidence="2" key="1">
    <citation type="submission" date="2019-05" db="EMBL/GenBank/DDBJ databases">
        <authorList>
            <consortium name="Pathogen Informatics"/>
        </authorList>
    </citation>
    <scope>NUCLEOTIDE SEQUENCE [LARGE SCALE GENOMIC DNA]</scope>
    <source>
        <strain evidence="2">NCTC12965</strain>
    </source>
</reference>
<sequence length="39" mass="4498">MCSVFFERILPLVIRNLFTPMFCIAIMVPLDAAGLWPDR</sequence>
<keyword evidence="1" id="KW-0812">Transmembrane</keyword>
<evidence type="ECO:0000256" key="1">
    <source>
        <dbReference type="SAM" id="Phobius"/>
    </source>
</evidence>
<keyword evidence="1" id="KW-1133">Transmembrane helix</keyword>
<evidence type="ECO:0000313" key="2">
    <source>
        <dbReference type="EMBL" id="VTR58516.1"/>
    </source>
</evidence>
<name>A0A4U9WHJ8_SERFO</name>
<feature type="transmembrane region" description="Helical" evidence="1">
    <location>
        <begin position="12"/>
        <end position="36"/>
    </location>
</feature>
<proteinExistence type="predicted"/>
<protein>
    <submittedName>
        <fullName evidence="2">Uncharacterized protein</fullName>
    </submittedName>
</protein>
<keyword evidence="1" id="KW-0472">Membrane</keyword>
<dbReference type="AlphaFoldDB" id="A0A4U9WHJ8"/>
<organism evidence="2">
    <name type="scientific">Serratia fonticola</name>
    <dbReference type="NCBI Taxonomy" id="47917"/>
    <lineage>
        <taxon>Bacteria</taxon>
        <taxon>Pseudomonadati</taxon>
        <taxon>Pseudomonadota</taxon>
        <taxon>Gammaproteobacteria</taxon>
        <taxon>Enterobacterales</taxon>
        <taxon>Yersiniaceae</taxon>
        <taxon>Serratia</taxon>
    </lineage>
</organism>